<keyword evidence="4" id="KW-1185">Reference proteome</keyword>
<protein>
    <submittedName>
        <fullName evidence="3">Uncharacterized protein</fullName>
    </submittedName>
</protein>
<feature type="region of interest" description="Disordered" evidence="1">
    <location>
        <begin position="62"/>
        <end position="93"/>
    </location>
</feature>
<feature type="compositionally biased region" description="Pro residues" evidence="1">
    <location>
        <begin position="76"/>
        <end position="93"/>
    </location>
</feature>
<keyword evidence="2" id="KW-0812">Transmembrane</keyword>
<evidence type="ECO:0000313" key="4">
    <source>
        <dbReference type="Proteomes" id="UP000193087"/>
    </source>
</evidence>
<comment type="caution">
    <text evidence="3">The sequence shown here is derived from an EMBL/GenBank/DDBJ whole genome shotgun (WGS) entry which is preliminary data.</text>
</comment>
<sequence length="93" mass="9215">MGNDMTLGNANTPPPPPATAAAPGRRHSTGVVVGAGVAGLAVGAIVAFVISGLTLKVRVELPPPPYPQLSSTPTVSYPPAPPTAPPVPPLPPR</sequence>
<feature type="region of interest" description="Disordered" evidence="1">
    <location>
        <begin position="1"/>
        <end position="27"/>
    </location>
</feature>
<organism evidence="3 4">
    <name type="scientific">Mycobacterium riyadhense</name>
    <dbReference type="NCBI Taxonomy" id="486698"/>
    <lineage>
        <taxon>Bacteria</taxon>
        <taxon>Bacillati</taxon>
        <taxon>Actinomycetota</taxon>
        <taxon>Actinomycetes</taxon>
        <taxon>Mycobacteriales</taxon>
        <taxon>Mycobacteriaceae</taxon>
        <taxon>Mycobacterium</taxon>
    </lineage>
</organism>
<evidence type="ECO:0000256" key="1">
    <source>
        <dbReference type="SAM" id="MobiDB-lite"/>
    </source>
</evidence>
<name>A0A1X2BWF2_9MYCO</name>
<accession>A0A1X2BWF2</accession>
<feature type="transmembrane region" description="Helical" evidence="2">
    <location>
        <begin position="31"/>
        <end position="55"/>
    </location>
</feature>
<dbReference type="Proteomes" id="UP000193087">
    <property type="component" value="Unassembled WGS sequence"/>
</dbReference>
<reference evidence="3 4" key="1">
    <citation type="submission" date="2016-01" db="EMBL/GenBank/DDBJ databases">
        <title>The new phylogeny of the genus Mycobacterium.</title>
        <authorList>
            <person name="Tarcisio F."/>
            <person name="Conor M."/>
            <person name="Antonella G."/>
            <person name="Elisabetta G."/>
            <person name="Giulia F.S."/>
            <person name="Sara T."/>
            <person name="Anna F."/>
            <person name="Clotilde B."/>
            <person name="Roberto B."/>
            <person name="Veronica D.S."/>
            <person name="Fabio R."/>
            <person name="Monica P."/>
            <person name="Olivier J."/>
            <person name="Enrico T."/>
            <person name="Nicola S."/>
        </authorList>
    </citation>
    <scope>NUCLEOTIDE SEQUENCE [LARGE SCALE GENOMIC DNA]</scope>
    <source>
        <strain evidence="3 4">DSM 45176</strain>
    </source>
</reference>
<dbReference type="EMBL" id="LQPQ01000177">
    <property type="protein sequence ID" value="ORW67948.1"/>
    <property type="molecule type" value="Genomic_DNA"/>
</dbReference>
<dbReference type="AlphaFoldDB" id="A0A1X2BWF2"/>
<keyword evidence="2" id="KW-1133">Transmembrane helix</keyword>
<evidence type="ECO:0000256" key="2">
    <source>
        <dbReference type="SAM" id="Phobius"/>
    </source>
</evidence>
<keyword evidence="2" id="KW-0472">Membrane</keyword>
<evidence type="ECO:0000313" key="3">
    <source>
        <dbReference type="EMBL" id="ORW67948.1"/>
    </source>
</evidence>
<gene>
    <name evidence="3" type="ORF">AWC22_27120</name>
</gene>
<proteinExistence type="predicted"/>
<dbReference type="STRING" id="486698.AWC22_27120"/>